<evidence type="ECO:0000313" key="2">
    <source>
        <dbReference type="EMBL" id="KAK0449039.1"/>
    </source>
</evidence>
<organism evidence="2 3">
    <name type="scientific">Armillaria tabescens</name>
    <name type="common">Ringless honey mushroom</name>
    <name type="synonym">Agaricus tabescens</name>
    <dbReference type="NCBI Taxonomy" id="1929756"/>
    <lineage>
        <taxon>Eukaryota</taxon>
        <taxon>Fungi</taxon>
        <taxon>Dikarya</taxon>
        <taxon>Basidiomycota</taxon>
        <taxon>Agaricomycotina</taxon>
        <taxon>Agaricomycetes</taxon>
        <taxon>Agaricomycetidae</taxon>
        <taxon>Agaricales</taxon>
        <taxon>Marasmiineae</taxon>
        <taxon>Physalacriaceae</taxon>
        <taxon>Desarmillaria</taxon>
    </lineage>
</organism>
<name>A0AA39JUK4_ARMTA</name>
<reference evidence="2" key="1">
    <citation type="submission" date="2023-06" db="EMBL/GenBank/DDBJ databases">
        <authorList>
            <consortium name="Lawrence Berkeley National Laboratory"/>
            <person name="Ahrendt S."/>
            <person name="Sahu N."/>
            <person name="Indic B."/>
            <person name="Wong-Bajracharya J."/>
            <person name="Merenyi Z."/>
            <person name="Ke H.-M."/>
            <person name="Monk M."/>
            <person name="Kocsube S."/>
            <person name="Drula E."/>
            <person name="Lipzen A."/>
            <person name="Balint B."/>
            <person name="Henrissat B."/>
            <person name="Andreopoulos B."/>
            <person name="Martin F.M."/>
            <person name="Harder C.B."/>
            <person name="Rigling D."/>
            <person name="Ford K.L."/>
            <person name="Foster G.D."/>
            <person name="Pangilinan J."/>
            <person name="Papanicolaou A."/>
            <person name="Barry K."/>
            <person name="LaButti K."/>
            <person name="Viragh M."/>
            <person name="Koriabine M."/>
            <person name="Yan M."/>
            <person name="Riley R."/>
            <person name="Champramary S."/>
            <person name="Plett K.L."/>
            <person name="Tsai I.J."/>
            <person name="Slot J."/>
            <person name="Sipos G."/>
            <person name="Plett J."/>
            <person name="Nagy L.G."/>
            <person name="Grigoriev I.V."/>
        </authorList>
    </citation>
    <scope>NUCLEOTIDE SEQUENCE</scope>
    <source>
        <strain evidence="2">CCBAS 213</strain>
    </source>
</reference>
<sequence length="301" mass="34164">MFPTVTRTPLTKMDSHTTPPNMSMIERARRSDLYDGASLECVKAAADVHLDSQQSEFEKYLFHLSQAERYKADATHQDVGYAIGATVAETAIETAREAANIVERPSFYGNFNLYTMDIPFLHDIYMGHGEPDHEALYKSLMRHQATGYASACVTLRKGFWENGAAVSADVRDPRSCIPIPLHLTLVVEMDVTYSEEELDFFVDGNDHLRMNVPGVFANLELENESHCSSGQLLMNRCWAKIQPDGSVAELFEGYMEMKVHNRMYFLGGHGEDIDMIQHAFWAIRDWTEDDLNEEEGVFDLF</sequence>
<evidence type="ECO:0000313" key="3">
    <source>
        <dbReference type="Proteomes" id="UP001175211"/>
    </source>
</evidence>
<proteinExistence type="predicted"/>
<evidence type="ECO:0000256" key="1">
    <source>
        <dbReference type="SAM" id="MobiDB-lite"/>
    </source>
</evidence>
<comment type="caution">
    <text evidence="2">The sequence shown here is derived from an EMBL/GenBank/DDBJ whole genome shotgun (WGS) entry which is preliminary data.</text>
</comment>
<gene>
    <name evidence="2" type="ORF">EV420DRAFT_788432</name>
</gene>
<protein>
    <submittedName>
        <fullName evidence="2">Uncharacterized protein</fullName>
    </submittedName>
</protein>
<dbReference type="Proteomes" id="UP001175211">
    <property type="component" value="Unassembled WGS sequence"/>
</dbReference>
<dbReference type="EMBL" id="JAUEPS010000039">
    <property type="protein sequence ID" value="KAK0449039.1"/>
    <property type="molecule type" value="Genomic_DNA"/>
</dbReference>
<accession>A0AA39JUK4</accession>
<dbReference type="GeneID" id="85367016"/>
<feature type="region of interest" description="Disordered" evidence="1">
    <location>
        <begin position="1"/>
        <end position="22"/>
    </location>
</feature>
<dbReference type="AlphaFoldDB" id="A0AA39JUK4"/>
<keyword evidence="3" id="KW-1185">Reference proteome</keyword>
<dbReference type="RefSeq" id="XP_060326754.1">
    <property type="nucleotide sequence ID" value="XM_060483468.1"/>
</dbReference>